<dbReference type="EMBL" id="JACXVP010000010">
    <property type="protein sequence ID" value="KAG5583064.1"/>
    <property type="molecule type" value="Genomic_DNA"/>
</dbReference>
<name>A0A9J5X7X9_SOLCO</name>
<protein>
    <submittedName>
        <fullName evidence="1">Uncharacterized protein</fullName>
    </submittedName>
</protein>
<accession>A0A9J5X7X9</accession>
<organism evidence="1 2">
    <name type="scientific">Solanum commersonii</name>
    <name type="common">Commerson's wild potato</name>
    <name type="synonym">Commerson's nightshade</name>
    <dbReference type="NCBI Taxonomy" id="4109"/>
    <lineage>
        <taxon>Eukaryota</taxon>
        <taxon>Viridiplantae</taxon>
        <taxon>Streptophyta</taxon>
        <taxon>Embryophyta</taxon>
        <taxon>Tracheophyta</taxon>
        <taxon>Spermatophyta</taxon>
        <taxon>Magnoliopsida</taxon>
        <taxon>eudicotyledons</taxon>
        <taxon>Gunneridae</taxon>
        <taxon>Pentapetalae</taxon>
        <taxon>asterids</taxon>
        <taxon>lamiids</taxon>
        <taxon>Solanales</taxon>
        <taxon>Solanaceae</taxon>
        <taxon>Solanoideae</taxon>
        <taxon>Solaneae</taxon>
        <taxon>Solanum</taxon>
    </lineage>
</organism>
<evidence type="ECO:0000313" key="1">
    <source>
        <dbReference type="EMBL" id="KAG5583064.1"/>
    </source>
</evidence>
<dbReference type="Proteomes" id="UP000824120">
    <property type="component" value="Chromosome 10"/>
</dbReference>
<gene>
    <name evidence="1" type="ORF">H5410_053691</name>
</gene>
<feature type="non-terminal residue" evidence="1">
    <location>
        <position position="1"/>
    </location>
</feature>
<proteinExistence type="predicted"/>
<sequence>QNGIFEVRFDVEFIVLSDDFIKQIWYSRINNLI</sequence>
<dbReference type="AlphaFoldDB" id="A0A9J5X7X9"/>
<reference evidence="1 2" key="1">
    <citation type="submission" date="2020-09" db="EMBL/GenBank/DDBJ databases">
        <title>De no assembly of potato wild relative species, Solanum commersonii.</title>
        <authorList>
            <person name="Cho K."/>
        </authorList>
    </citation>
    <scope>NUCLEOTIDE SEQUENCE [LARGE SCALE GENOMIC DNA]</scope>
    <source>
        <strain evidence="1">LZ3.2</strain>
        <tissue evidence="1">Leaf</tissue>
    </source>
</reference>
<keyword evidence="2" id="KW-1185">Reference proteome</keyword>
<evidence type="ECO:0000313" key="2">
    <source>
        <dbReference type="Proteomes" id="UP000824120"/>
    </source>
</evidence>
<comment type="caution">
    <text evidence="1">The sequence shown here is derived from an EMBL/GenBank/DDBJ whole genome shotgun (WGS) entry which is preliminary data.</text>
</comment>